<sequence length="123" mass="13588">MRGSNRWALLPVTVAACALAHLYGQEQPELPVLAAIFVIMSVRSLLMKVDVDGEELRSVEFLRTRRLEVRDVEGVEVAVRGRAFAPELHMGDGRRIFLSGLSSGLSGAEEQAEMLRDALRLGR</sequence>
<comment type="caution">
    <text evidence="1">The sequence shown here is derived from an EMBL/GenBank/DDBJ whole genome shotgun (WGS) entry which is preliminary data.</text>
</comment>
<dbReference type="PROSITE" id="PS51257">
    <property type="entry name" value="PROKAR_LIPOPROTEIN"/>
    <property type="match status" value="1"/>
</dbReference>
<dbReference type="Proteomes" id="UP000239485">
    <property type="component" value="Unassembled WGS sequence"/>
</dbReference>
<proteinExistence type="predicted"/>
<name>A0A2S6ITZ5_9ACTN</name>
<gene>
    <name evidence="1" type="ORF">CLV92_103262</name>
</gene>
<dbReference type="AlphaFoldDB" id="A0A2S6ITZ5"/>
<keyword evidence="2" id="KW-1185">Reference proteome</keyword>
<protein>
    <submittedName>
        <fullName evidence="1">Uncharacterized protein</fullName>
    </submittedName>
</protein>
<reference evidence="1 2" key="1">
    <citation type="submission" date="2018-02" db="EMBL/GenBank/DDBJ databases">
        <title>Genomic Encyclopedia of Archaeal and Bacterial Type Strains, Phase II (KMG-II): from individual species to whole genera.</title>
        <authorList>
            <person name="Goeker M."/>
        </authorList>
    </citation>
    <scope>NUCLEOTIDE SEQUENCE [LARGE SCALE GENOMIC DNA]</scope>
    <source>
        <strain evidence="1 2">DSM 22857</strain>
    </source>
</reference>
<accession>A0A2S6ITZ5</accession>
<evidence type="ECO:0000313" key="2">
    <source>
        <dbReference type="Proteomes" id="UP000239485"/>
    </source>
</evidence>
<organism evidence="1 2">
    <name type="scientific">Kineococcus xinjiangensis</name>
    <dbReference type="NCBI Taxonomy" id="512762"/>
    <lineage>
        <taxon>Bacteria</taxon>
        <taxon>Bacillati</taxon>
        <taxon>Actinomycetota</taxon>
        <taxon>Actinomycetes</taxon>
        <taxon>Kineosporiales</taxon>
        <taxon>Kineosporiaceae</taxon>
        <taxon>Kineococcus</taxon>
    </lineage>
</organism>
<dbReference type="RefSeq" id="WP_146099432.1">
    <property type="nucleotide sequence ID" value="NZ_PTJD01000003.1"/>
</dbReference>
<evidence type="ECO:0000313" key="1">
    <source>
        <dbReference type="EMBL" id="PPK97727.1"/>
    </source>
</evidence>
<dbReference type="EMBL" id="PTJD01000003">
    <property type="protein sequence ID" value="PPK97727.1"/>
    <property type="molecule type" value="Genomic_DNA"/>
</dbReference>